<sequence length="230" mass="24566">MKSLLPTVLFLALIFPILLAAQQQETRKLSSFNQVKTSGSWHLTMKQGVQPSVTLRASNIDLEKVLTTVENEVLEIRLDKGRFRKPDLELTVVYTELQGISNRGSGDILLLDGLETDNDVNIELSGSGNLDIPALVSRGLNVRQSGSGVLSIHEGAVQQVNIHQSGSGDFLAGNVQAEAVVVRKSGSGNTALGNVLDLTVDASGSGNIVYQGSPRMEQIKMSGSGTLIQE</sequence>
<feature type="chain" id="PRO_5012478138" evidence="1">
    <location>
        <begin position="21"/>
        <end position="230"/>
    </location>
</feature>
<dbReference type="STRING" id="388280.SAMN04488057_105383"/>
<dbReference type="Proteomes" id="UP000184513">
    <property type="component" value="Unassembled WGS sequence"/>
</dbReference>
<gene>
    <name evidence="3" type="ORF">SAMN04488057_105383</name>
</gene>
<evidence type="ECO:0000313" key="3">
    <source>
        <dbReference type="EMBL" id="SHN03968.1"/>
    </source>
</evidence>
<keyword evidence="4" id="KW-1185">Reference proteome</keyword>
<evidence type="ECO:0000313" key="4">
    <source>
        <dbReference type="Proteomes" id="UP000184513"/>
    </source>
</evidence>
<keyword evidence="1" id="KW-0732">Signal</keyword>
<dbReference type="RefSeq" id="WP_073094599.1">
    <property type="nucleotide sequence ID" value="NZ_FRCY01000005.1"/>
</dbReference>
<dbReference type="PANTHER" id="PTHR39200:SF1">
    <property type="entry name" value="AUTO-TRANSPORTER ADHESIN HEAD GIN DOMAIN-CONTAINING PROTEIN-RELATED"/>
    <property type="match status" value="1"/>
</dbReference>
<dbReference type="EMBL" id="FRCY01000005">
    <property type="protein sequence ID" value="SHN03968.1"/>
    <property type="molecule type" value="Genomic_DNA"/>
</dbReference>
<evidence type="ECO:0000259" key="2">
    <source>
        <dbReference type="Pfam" id="PF10988"/>
    </source>
</evidence>
<protein>
    <submittedName>
        <fullName evidence="3">Putative auto-transporter adhesin, head GIN domain</fullName>
    </submittedName>
</protein>
<dbReference type="AlphaFoldDB" id="A0A1M7NJE3"/>
<evidence type="ECO:0000256" key="1">
    <source>
        <dbReference type="SAM" id="SignalP"/>
    </source>
</evidence>
<feature type="domain" description="Putative auto-transporter adhesin head GIN" evidence="2">
    <location>
        <begin position="32"/>
        <end position="214"/>
    </location>
</feature>
<feature type="signal peptide" evidence="1">
    <location>
        <begin position="1"/>
        <end position="20"/>
    </location>
</feature>
<organism evidence="3 4">
    <name type="scientific">Cyclobacterium lianum</name>
    <dbReference type="NCBI Taxonomy" id="388280"/>
    <lineage>
        <taxon>Bacteria</taxon>
        <taxon>Pseudomonadati</taxon>
        <taxon>Bacteroidota</taxon>
        <taxon>Cytophagia</taxon>
        <taxon>Cytophagales</taxon>
        <taxon>Cyclobacteriaceae</taxon>
        <taxon>Cyclobacterium</taxon>
    </lineage>
</organism>
<reference evidence="3 4" key="1">
    <citation type="submission" date="2016-11" db="EMBL/GenBank/DDBJ databases">
        <authorList>
            <person name="Jaros S."/>
            <person name="Januszkiewicz K."/>
            <person name="Wedrychowicz H."/>
        </authorList>
    </citation>
    <scope>NUCLEOTIDE SEQUENCE [LARGE SCALE GENOMIC DNA]</scope>
    <source>
        <strain evidence="3 4">CGMCC 1.6102</strain>
    </source>
</reference>
<dbReference type="Gene3D" id="2.160.20.120">
    <property type="match status" value="1"/>
</dbReference>
<dbReference type="InterPro" id="IPR021255">
    <property type="entry name" value="DUF2807"/>
</dbReference>
<dbReference type="Pfam" id="PF10988">
    <property type="entry name" value="DUF2807"/>
    <property type="match status" value="1"/>
</dbReference>
<accession>A0A1M7NJE3</accession>
<dbReference type="OrthoDB" id="680270at2"/>
<name>A0A1M7NJE3_9BACT</name>
<proteinExistence type="predicted"/>
<dbReference type="PANTHER" id="PTHR39200">
    <property type="entry name" value="HYPOTHETICAL EXPORTED PROTEIN"/>
    <property type="match status" value="1"/>
</dbReference>